<sequence length="183" mass="19582">MSFPLHISAPPFAKLELHMTSPMPAAQVADIDKRRHACKTSGKLASFCAGVLQELSAQIRIAQRYVSRFAVSKFHGKLTTLCIAAAVAAAGGFFSENPRRDRRNTANASARASALATVHTLTIIDVPPQSVASDLWRVRFALVALDPTHHSPTTSSCDAHPARADSPAARLRPIGSFAFRGPS</sequence>
<reference evidence="1" key="1">
    <citation type="submission" date="2021-02" db="EMBL/GenBank/DDBJ databases">
        <authorList>
            <consortium name="DOE Joint Genome Institute"/>
            <person name="Ahrendt S."/>
            <person name="Looney B.P."/>
            <person name="Miyauchi S."/>
            <person name="Morin E."/>
            <person name="Drula E."/>
            <person name="Courty P.E."/>
            <person name="Chicoki N."/>
            <person name="Fauchery L."/>
            <person name="Kohler A."/>
            <person name="Kuo A."/>
            <person name="Labutti K."/>
            <person name="Pangilinan J."/>
            <person name="Lipzen A."/>
            <person name="Riley R."/>
            <person name="Andreopoulos W."/>
            <person name="He G."/>
            <person name="Johnson J."/>
            <person name="Barry K.W."/>
            <person name="Grigoriev I.V."/>
            <person name="Nagy L."/>
            <person name="Hibbett D."/>
            <person name="Henrissat B."/>
            <person name="Matheny P.B."/>
            <person name="Labbe J."/>
            <person name="Martin F."/>
        </authorList>
    </citation>
    <scope>NUCLEOTIDE SEQUENCE</scope>
    <source>
        <strain evidence="1">EC-137</strain>
    </source>
</reference>
<name>A0ACB8QUH2_9AGAM</name>
<reference evidence="1" key="2">
    <citation type="journal article" date="2022" name="New Phytol.">
        <title>Evolutionary transition to the ectomycorrhizal habit in the genomes of a hyperdiverse lineage of mushroom-forming fungi.</title>
        <authorList>
            <person name="Looney B."/>
            <person name="Miyauchi S."/>
            <person name="Morin E."/>
            <person name="Drula E."/>
            <person name="Courty P.E."/>
            <person name="Kohler A."/>
            <person name="Kuo A."/>
            <person name="LaButti K."/>
            <person name="Pangilinan J."/>
            <person name="Lipzen A."/>
            <person name="Riley R."/>
            <person name="Andreopoulos W."/>
            <person name="He G."/>
            <person name="Johnson J."/>
            <person name="Nolan M."/>
            <person name="Tritt A."/>
            <person name="Barry K.W."/>
            <person name="Grigoriev I.V."/>
            <person name="Nagy L.G."/>
            <person name="Hibbett D."/>
            <person name="Henrissat B."/>
            <person name="Matheny P.B."/>
            <person name="Labbe J."/>
            <person name="Martin F.M."/>
        </authorList>
    </citation>
    <scope>NUCLEOTIDE SEQUENCE</scope>
    <source>
        <strain evidence="1">EC-137</strain>
    </source>
</reference>
<keyword evidence="2" id="KW-1185">Reference proteome</keyword>
<proteinExistence type="predicted"/>
<organism evidence="1 2">
    <name type="scientific">Vararia minispora EC-137</name>
    <dbReference type="NCBI Taxonomy" id="1314806"/>
    <lineage>
        <taxon>Eukaryota</taxon>
        <taxon>Fungi</taxon>
        <taxon>Dikarya</taxon>
        <taxon>Basidiomycota</taxon>
        <taxon>Agaricomycotina</taxon>
        <taxon>Agaricomycetes</taxon>
        <taxon>Russulales</taxon>
        <taxon>Lachnocladiaceae</taxon>
        <taxon>Vararia</taxon>
    </lineage>
</organism>
<gene>
    <name evidence="1" type="ORF">K488DRAFT_82988</name>
</gene>
<dbReference type="EMBL" id="MU273483">
    <property type="protein sequence ID" value="KAI0035544.1"/>
    <property type="molecule type" value="Genomic_DNA"/>
</dbReference>
<dbReference type="Proteomes" id="UP000814128">
    <property type="component" value="Unassembled WGS sequence"/>
</dbReference>
<comment type="caution">
    <text evidence="1">The sequence shown here is derived from an EMBL/GenBank/DDBJ whole genome shotgun (WGS) entry which is preliminary data.</text>
</comment>
<accession>A0ACB8QUH2</accession>
<evidence type="ECO:0000313" key="1">
    <source>
        <dbReference type="EMBL" id="KAI0035544.1"/>
    </source>
</evidence>
<protein>
    <submittedName>
        <fullName evidence="1">Uncharacterized protein</fullName>
    </submittedName>
</protein>
<evidence type="ECO:0000313" key="2">
    <source>
        <dbReference type="Proteomes" id="UP000814128"/>
    </source>
</evidence>